<dbReference type="EMBL" id="BAAAVS010000008">
    <property type="protein sequence ID" value="GAA3026404.1"/>
    <property type="molecule type" value="Genomic_DNA"/>
</dbReference>
<comment type="caution">
    <text evidence="2">The sequence shown here is derived from an EMBL/GenBank/DDBJ whole genome shotgun (WGS) entry which is preliminary data.</text>
</comment>
<keyword evidence="1" id="KW-0812">Transmembrane</keyword>
<evidence type="ECO:0000313" key="3">
    <source>
        <dbReference type="Proteomes" id="UP001501035"/>
    </source>
</evidence>
<evidence type="ECO:0000256" key="1">
    <source>
        <dbReference type="SAM" id="Phobius"/>
    </source>
</evidence>
<feature type="transmembrane region" description="Helical" evidence="1">
    <location>
        <begin position="152"/>
        <end position="176"/>
    </location>
</feature>
<protein>
    <recommendedName>
        <fullName evidence="4">Carotenoid biosynthesis protein</fullName>
    </recommendedName>
</protein>
<evidence type="ECO:0008006" key="4">
    <source>
        <dbReference type="Google" id="ProtNLM"/>
    </source>
</evidence>
<feature type="transmembrane region" description="Helical" evidence="1">
    <location>
        <begin position="81"/>
        <end position="103"/>
    </location>
</feature>
<feature type="transmembrane region" description="Helical" evidence="1">
    <location>
        <begin position="188"/>
        <end position="208"/>
    </location>
</feature>
<reference evidence="3" key="1">
    <citation type="journal article" date="2019" name="Int. J. Syst. Evol. Microbiol.">
        <title>The Global Catalogue of Microorganisms (GCM) 10K type strain sequencing project: providing services to taxonomists for standard genome sequencing and annotation.</title>
        <authorList>
            <consortium name="The Broad Institute Genomics Platform"/>
            <consortium name="The Broad Institute Genome Sequencing Center for Infectious Disease"/>
            <person name="Wu L."/>
            <person name="Ma J."/>
        </authorList>
    </citation>
    <scope>NUCLEOTIDE SEQUENCE [LARGE SCALE GENOMIC DNA]</scope>
    <source>
        <strain evidence="3">JCM 14234</strain>
    </source>
</reference>
<dbReference type="Proteomes" id="UP001501035">
    <property type="component" value="Unassembled WGS sequence"/>
</dbReference>
<accession>A0ABP6L1S9</accession>
<feature type="transmembrane region" description="Helical" evidence="1">
    <location>
        <begin position="42"/>
        <end position="61"/>
    </location>
</feature>
<evidence type="ECO:0000313" key="2">
    <source>
        <dbReference type="EMBL" id="GAA3026404.1"/>
    </source>
</evidence>
<keyword evidence="1" id="KW-1133">Transmembrane helix</keyword>
<keyword evidence="3" id="KW-1185">Reference proteome</keyword>
<keyword evidence="1" id="KW-0472">Membrane</keyword>
<organism evidence="2 3">
    <name type="scientific">Gordonia defluvii</name>
    <dbReference type="NCBI Taxonomy" id="283718"/>
    <lineage>
        <taxon>Bacteria</taxon>
        <taxon>Bacillati</taxon>
        <taxon>Actinomycetota</taxon>
        <taxon>Actinomycetes</taxon>
        <taxon>Mycobacteriales</taxon>
        <taxon>Gordoniaceae</taxon>
        <taxon>Gordonia</taxon>
    </lineage>
</organism>
<gene>
    <name evidence="2" type="ORF">GCM10010528_05170</name>
</gene>
<name>A0ABP6L1S9_9ACTN</name>
<feature type="transmembrane region" description="Helical" evidence="1">
    <location>
        <begin position="123"/>
        <end position="140"/>
    </location>
</feature>
<sequence length="209" mass="23367">MTPNARDALETLRSAAEFNWAIVPILVIVIWLYANEVERRRWGVVFGGLALLAADTFNELWNSAFFHLTGRAPVWGAPGHSSYQILIGWNIEIVLMFTVLGLAAAKLLPNDRTLTILGIPNRVFFVGVNAALAVGIEIVLNKMGVLTWDWWWWSPGFPFIIWLIGYVPFFAACFWVHDLPDNRARVRAVGAMFGINLLFAIGLGLAGWL</sequence>
<proteinExistence type="predicted"/>
<feature type="transmembrane region" description="Helical" evidence="1">
    <location>
        <begin position="18"/>
        <end position="35"/>
    </location>
</feature>